<accession>A0ABV7EM61</accession>
<keyword evidence="3" id="KW-1185">Reference proteome</keyword>
<evidence type="ECO:0000313" key="2">
    <source>
        <dbReference type="EMBL" id="MFC3103805.1"/>
    </source>
</evidence>
<dbReference type="RefSeq" id="WP_380688186.1">
    <property type="nucleotide sequence ID" value="NZ_JBHRSS010000003.1"/>
</dbReference>
<gene>
    <name evidence="2" type="ORF">ACFOSU_07865</name>
</gene>
<comment type="caution">
    <text evidence="2">The sequence shown here is derived from an EMBL/GenBank/DDBJ whole genome shotgun (WGS) entry which is preliminary data.</text>
</comment>
<reference evidence="3" key="1">
    <citation type="journal article" date="2019" name="Int. J. Syst. Evol. Microbiol.">
        <title>The Global Catalogue of Microorganisms (GCM) 10K type strain sequencing project: providing services to taxonomists for standard genome sequencing and annotation.</title>
        <authorList>
            <consortium name="The Broad Institute Genomics Platform"/>
            <consortium name="The Broad Institute Genome Sequencing Center for Infectious Disease"/>
            <person name="Wu L."/>
            <person name="Ma J."/>
        </authorList>
    </citation>
    <scope>NUCLEOTIDE SEQUENCE [LARGE SCALE GENOMIC DNA]</scope>
    <source>
        <strain evidence="3">KCTC 52640</strain>
    </source>
</reference>
<evidence type="ECO:0000256" key="1">
    <source>
        <dbReference type="SAM" id="MobiDB-lite"/>
    </source>
</evidence>
<protein>
    <submittedName>
        <fullName evidence="2">Uncharacterized protein</fullName>
    </submittedName>
</protein>
<feature type="region of interest" description="Disordered" evidence="1">
    <location>
        <begin position="17"/>
        <end position="63"/>
    </location>
</feature>
<feature type="compositionally biased region" description="Basic and acidic residues" evidence="1">
    <location>
        <begin position="47"/>
        <end position="63"/>
    </location>
</feature>
<name>A0ABV7EM61_9GAMM</name>
<sequence length="63" mass="7614">MLRRSMVVMPLSGRYFTSESDDKWQGRWQRVKDNTPSARSRKNTATPKEKVEEMRKDFERKHL</sequence>
<proteinExistence type="predicted"/>
<feature type="compositionally biased region" description="Basic and acidic residues" evidence="1">
    <location>
        <begin position="20"/>
        <end position="33"/>
    </location>
</feature>
<dbReference type="Proteomes" id="UP001595462">
    <property type="component" value="Unassembled WGS sequence"/>
</dbReference>
<evidence type="ECO:0000313" key="3">
    <source>
        <dbReference type="Proteomes" id="UP001595462"/>
    </source>
</evidence>
<dbReference type="EMBL" id="JBHRSS010000003">
    <property type="protein sequence ID" value="MFC3103805.1"/>
    <property type="molecule type" value="Genomic_DNA"/>
</dbReference>
<feature type="compositionally biased region" description="Polar residues" evidence="1">
    <location>
        <begin position="34"/>
        <end position="46"/>
    </location>
</feature>
<organism evidence="2 3">
    <name type="scientific">Salinisphaera aquimarina</name>
    <dbReference type="NCBI Taxonomy" id="2094031"/>
    <lineage>
        <taxon>Bacteria</taxon>
        <taxon>Pseudomonadati</taxon>
        <taxon>Pseudomonadota</taxon>
        <taxon>Gammaproteobacteria</taxon>
        <taxon>Salinisphaerales</taxon>
        <taxon>Salinisphaeraceae</taxon>
        <taxon>Salinisphaera</taxon>
    </lineage>
</organism>